<keyword evidence="4" id="KW-1185">Reference proteome</keyword>
<reference evidence="3" key="2">
    <citation type="submission" date="2025-09" db="UniProtKB">
        <authorList>
            <consortium name="Ensembl"/>
        </authorList>
    </citation>
    <scope>IDENTIFICATION</scope>
</reference>
<dbReference type="PANTHER" id="PTHR43157:SF51">
    <property type="entry name" value="DEHYDROGENASE_REDUCTASE (SDR FAMILY) MEMBER 13-LIKE 1"/>
    <property type="match status" value="1"/>
</dbReference>
<keyword evidence="2" id="KW-0560">Oxidoreductase</keyword>
<reference evidence="3" key="1">
    <citation type="submission" date="2025-08" db="UniProtKB">
        <authorList>
            <consortium name="Ensembl"/>
        </authorList>
    </citation>
    <scope>IDENTIFICATION</scope>
</reference>
<dbReference type="Ensembl" id="ENSOKIT00005037366.1">
    <property type="protein sequence ID" value="ENSOKIP00005035420.1"/>
    <property type="gene ID" value="ENSOKIG00005015136.1"/>
</dbReference>
<sequence>MAAFLLVAGVVLVAYMIFHNVFVKGAIWKMTVLDLPRRGGRVILASRSKRRAETALESGNNEVVFMQLDLGSQVYSLLCIYIQGNTEDCLGMMFGVNHIGNFLLTNLLQVSLKECSPSRVVNVASLGHNFGKILKDTNVTYFSLHPGQYTVLLMLLKVISMLFFKNTIQLVFVSKSFETDTNINFHSLLHQFV</sequence>
<evidence type="ECO:0000256" key="1">
    <source>
        <dbReference type="ARBA" id="ARBA00006484"/>
    </source>
</evidence>
<protein>
    <submittedName>
        <fullName evidence="3">Dehydrogenase/reductase (SDR family) member 13b.1</fullName>
    </submittedName>
</protein>
<comment type="similarity">
    <text evidence="1">Belongs to the short-chain dehydrogenases/reductases (SDR) family.</text>
</comment>
<dbReference type="GO" id="GO:0016491">
    <property type="term" value="F:oxidoreductase activity"/>
    <property type="evidence" value="ECO:0007669"/>
    <property type="project" value="UniProtKB-KW"/>
</dbReference>
<dbReference type="InterPro" id="IPR036291">
    <property type="entry name" value="NAD(P)-bd_dom_sf"/>
</dbReference>
<dbReference type="Proteomes" id="UP000694557">
    <property type="component" value="Unassembled WGS sequence"/>
</dbReference>
<evidence type="ECO:0000313" key="3">
    <source>
        <dbReference type="Ensembl" id="ENSOKIP00005035420.1"/>
    </source>
</evidence>
<dbReference type="PANTHER" id="PTHR43157">
    <property type="entry name" value="PHOSPHATIDYLINOSITOL-GLYCAN BIOSYNTHESIS CLASS F PROTEIN-RELATED"/>
    <property type="match status" value="1"/>
</dbReference>
<proteinExistence type="inferred from homology"/>
<evidence type="ECO:0000313" key="4">
    <source>
        <dbReference type="Proteomes" id="UP000694557"/>
    </source>
</evidence>
<dbReference type="GeneTree" id="ENSGT00940000155599"/>
<dbReference type="Gene3D" id="3.40.50.720">
    <property type="entry name" value="NAD(P)-binding Rossmann-like Domain"/>
    <property type="match status" value="1"/>
</dbReference>
<name>A0A8C7G233_ONCKI</name>
<dbReference type="AlphaFoldDB" id="A0A8C7G233"/>
<accession>A0A8C7G233</accession>
<dbReference type="SUPFAM" id="SSF51735">
    <property type="entry name" value="NAD(P)-binding Rossmann-fold domains"/>
    <property type="match status" value="1"/>
</dbReference>
<evidence type="ECO:0000256" key="2">
    <source>
        <dbReference type="ARBA" id="ARBA00023002"/>
    </source>
</evidence>
<organism evidence="3 4">
    <name type="scientific">Oncorhynchus kisutch</name>
    <name type="common">Coho salmon</name>
    <name type="synonym">Salmo kisutch</name>
    <dbReference type="NCBI Taxonomy" id="8019"/>
    <lineage>
        <taxon>Eukaryota</taxon>
        <taxon>Metazoa</taxon>
        <taxon>Chordata</taxon>
        <taxon>Craniata</taxon>
        <taxon>Vertebrata</taxon>
        <taxon>Euteleostomi</taxon>
        <taxon>Actinopterygii</taxon>
        <taxon>Neopterygii</taxon>
        <taxon>Teleostei</taxon>
        <taxon>Protacanthopterygii</taxon>
        <taxon>Salmoniformes</taxon>
        <taxon>Salmonidae</taxon>
        <taxon>Salmoninae</taxon>
        <taxon>Oncorhynchus</taxon>
    </lineage>
</organism>